<dbReference type="InterPro" id="IPR002509">
    <property type="entry name" value="NODB_dom"/>
</dbReference>
<dbReference type="PROSITE" id="PS51677">
    <property type="entry name" value="NODB"/>
    <property type="match status" value="1"/>
</dbReference>
<dbReference type="EMBL" id="JQIF01000089">
    <property type="protein sequence ID" value="KGJ52009.1"/>
    <property type="molecule type" value="Genomic_DNA"/>
</dbReference>
<proteinExistence type="predicted"/>
<dbReference type="RefSeq" id="WP_044906925.1">
    <property type="nucleotide sequence ID" value="NZ_JQIF01000089.1"/>
</dbReference>
<accession>A0A099I234</accession>
<keyword evidence="1" id="KW-0812">Transmembrane</keyword>
<dbReference type="Gene3D" id="3.20.20.370">
    <property type="entry name" value="Glycoside hydrolase/deacetylase"/>
    <property type="match status" value="1"/>
</dbReference>
<dbReference type="InterPro" id="IPR011330">
    <property type="entry name" value="Glyco_hydro/deAcase_b/a-brl"/>
</dbReference>
<evidence type="ECO:0000313" key="4">
    <source>
        <dbReference type="Proteomes" id="UP000030008"/>
    </source>
</evidence>
<evidence type="ECO:0000313" key="3">
    <source>
        <dbReference type="EMBL" id="KGJ52009.1"/>
    </source>
</evidence>
<dbReference type="GO" id="GO:0016810">
    <property type="term" value="F:hydrolase activity, acting on carbon-nitrogen (but not peptide) bonds"/>
    <property type="evidence" value="ECO:0007669"/>
    <property type="project" value="InterPro"/>
</dbReference>
<dbReference type="Pfam" id="PF01522">
    <property type="entry name" value="Polysacc_deac_1"/>
    <property type="match status" value="1"/>
</dbReference>
<gene>
    <name evidence="3" type="ORF">CIAN88_17080</name>
</gene>
<organism evidence="3 4">
    <name type="scientific">Clostridium innocuum</name>
    <dbReference type="NCBI Taxonomy" id="1522"/>
    <lineage>
        <taxon>Bacteria</taxon>
        <taxon>Bacillati</taxon>
        <taxon>Bacillota</taxon>
        <taxon>Clostridia</taxon>
        <taxon>Eubacteriales</taxon>
        <taxon>Clostridiaceae</taxon>
        <taxon>Clostridium</taxon>
    </lineage>
</organism>
<protein>
    <submittedName>
        <fullName evidence="3">Polysaccharide deacetylase</fullName>
    </submittedName>
</protein>
<dbReference type="PANTHER" id="PTHR10587">
    <property type="entry name" value="GLYCOSYL TRANSFERASE-RELATED"/>
    <property type="match status" value="1"/>
</dbReference>
<sequence>MNTRRKKIRKDRLAILLVLCAVVITTIGFGIWKISGMLFHDPYETYKAYETKGKDYGDIQQVSKEYENEAFVSFTYPAYEEKELNSLVKAYEKKTVPAAGKTKKQITSIDYDSSLLFDRYVNLVFHRHTYNVDGVQTHTETTWMLYDKKQKKQLVLEDVLRREYPALVKRLAGEQGWKKDIKRDTSALSMTKTSLRIHLDEKHTVSIPYKEYRKYIRLKDSHIPSLYQKDTAVARAQPKVDPKKKMIAFTFDDGPSAYTSEVMDIFEQYDGRATFFMLGQNVEANRDTVKEMYNRGFELGNHSWDHSMDLAASKKGYMSVPQVTENIYKVQDAIYAICGAEPQYFRPPYGAVNNNMLKGNHLGYAFWDIDTRDWSSKNAASITAAALSGAKNGNIVILFHDIYEPSVESLKTILPELKKQGYQFVTYSTLMKYEKDYLLKLDAGYGVPEAYANGH</sequence>
<keyword evidence="1" id="KW-0472">Membrane</keyword>
<name>A0A099I234_CLOIN</name>
<dbReference type="AlphaFoldDB" id="A0A099I234"/>
<evidence type="ECO:0000259" key="2">
    <source>
        <dbReference type="PROSITE" id="PS51677"/>
    </source>
</evidence>
<evidence type="ECO:0000256" key="1">
    <source>
        <dbReference type="SAM" id="Phobius"/>
    </source>
</evidence>
<comment type="caution">
    <text evidence="3">The sequence shown here is derived from an EMBL/GenBank/DDBJ whole genome shotgun (WGS) entry which is preliminary data.</text>
</comment>
<reference evidence="3 4" key="1">
    <citation type="submission" date="2014-08" db="EMBL/GenBank/DDBJ databases">
        <title>Clostridium innocuum, an unnegligible vancomycin-resistant pathogen causing extra-intestinal infections.</title>
        <authorList>
            <person name="Feng Y."/>
            <person name="Chiu C.-H."/>
        </authorList>
    </citation>
    <scope>NUCLEOTIDE SEQUENCE [LARGE SCALE GENOMIC DNA]</scope>
    <source>
        <strain evidence="3 4">AN88</strain>
    </source>
</reference>
<dbReference type="Proteomes" id="UP000030008">
    <property type="component" value="Unassembled WGS sequence"/>
</dbReference>
<feature type="domain" description="NodB homology" evidence="2">
    <location>
        <begin position="245"/>
        <end position="425"/>
    </location>
</feature>
<feature type="transmembrane region" description="Helical" evidence="1">
    <location>
        <begin position="12"/>
        <end position="32"/>
    </location>
</feature>
<dbReference type="CDD" id="cd10954">
    <property type="entry name" value="CE4_CtAXE_like"/>
    <property type="match status" value="1"/>
</dbReference>
<keyword evidence="1" id="KW-1133">Transmembrane helix</keyword>
<dbReference type="SUPFAM" id="SSF88713">
    <property type="entry name" value="Glycoside hydrolase/deacetylase"/>
    <property type="match status" value="1"/>
</dbReference>
<dbReference type="GO" id="GO:0005975">
    <property type="term" value="P:carbohydrate metabolic process"/>
    <property type="evidence" value="ECO:0007669"/>
    <property type="project" value="InterPro"/>
</dbReference>
<dbReference type="InterPro" id="IPR050248">
    <property type="entry name" value="Polysacc_deacetylase_ArnD"/>
</dbReference>